<sequence length="258" mass="29008">MKISALVVDDEQPAREELCYLLSQVEAVEVIGQADNGVAALELLDDLEPDVVFLDVQMPGLTGFEVARQVAERMVQPHIVFVTAFDQYALDAFQVNAVDYLLKPVDPARLDQALGRARSRLELARAGVVSPQALAQIVEAVSARQTRRSPLVVKVADRILLVQAEDLIYASLNEDEVTVVASQVTGTSNYRTLDELQAQLDHAVFWRVHRSYLVNINKIKEIVPWFSRNFILRMRDAKATEIPVSRAQTKRLREYLQL</sequence>
<dbReference type="InterPro" id="IPR046947">
    <property type="entry name" value="LytR-like"/>
</dbReference>
<dbReference type="SUPFAM" id="SSF52172">
    <property type="entry name" value="CheY-like"/>
    <property type="match status" value="1"/>
</dbReference>
<gene>
    <name evidence="4" type="primary">ypdB_2</name>
    <name evidence="4" type="ORF">LuPra_03020</name>
</gene>
<feature type="domain" description="HTH LytTR-type" evidence="3">
    <location>
        <begin position="151"/>
        <end position="258"/>
    </location>
</feature>
<dbReference type="InterPro" id="IPR001789">
    <property type="entry name" value="Sig_transdc_resp-reg_receiver"/>
</dbReference>
<dbReference type="SMART" id="SM00448">
    <property type="entry name" value="REC"/>
    <property type="match status" value="1"/>
</dbReference>
<dbReference type="CDD" id="cd17532">
    <property type="entry name" value="REC_LytTR_AlgR-like"/>
    <property type="match status" value="1"/>
</dbReference>
<evidence type="ECO:0000259" key="3">
    <source>
        <dbReference type="PROSITE" id="PS50930"/>
    </source>
</evidence>
<dbReference type="Gene3D" id="2.40.50.40">
    <property type="match status" value="1"/>
</dbReference>
<dbReference type="Pfam" id="PF04397">
    <property type="entry name" value="LytTR"/>
    <property type="match status" value="1"/>
</dbReference>
<dbReference type="OrthoDB" id="9809318at2"/>
<dbReference type="GO" id="GO:0000156">
    <property type="term" value="F:phosphorelay response regulator activity"/>
    <property type="evidence" value="ECO:0007669"/>
    <property type="project" value="InterPro"/>
</dbReference>
<dbReference type="PROSITE" id="PS50930">
    <property type="entry name" value="HTH_LYTTR"/>
    <property type="match status" value="1"/>
</dbReference>
<organism evidence="4 5">
    <name type="scientific">Luteitalea pratensis</name>
    <dbReference type="NCBI Taxonomy" id="1855912"/>
    <lineage>
        <taxon>Bacteria</taxon>
        <taxon>Pseudomonadati</taxon>
        <taxon>Acidobacteriota</taxon>
        <taxon>Vicinamibacteria</taxon>
        <taxon>Vicinamibacterales</taxon>
        <taxon>Vicinamibacteraceae</taxon>
        <taxon>Luteitalea</taxon>
    </lineage>
</organism>
<dbReference type="GO" id="GO:0003677">
    <property type="term" value="F:DNA binding"/>
    <property type="evidence" value="ECO:0007669"/>
    <property type="project" value="InterPro"/>
</dbReference>
<evidence type="ECO:0000259" key="2">
    <source>
        <dbReference type="PROSITE" id="PS50110"/>
    </source>
</evidence>
<reference evidence="5" key="2">
    <citation type="submission" date="2016-04" db="EMBL/GenBank/DDBJ databases">
        <title>First Complete Genome Sequence of a Subdivision 6 Acidobacterium.</title>
        <authorList>
            <person name="Huang S."/>
            <person name="Vieira S."/>
            <person name="Bunk B."/>
            <person name="Riedel T."/>
            <person name="Sproeer C."/>
            <person name="Overmann J."/>
        </authorList>
    </citation>
    <scope>NUCLEOTIDE SEQUENCE [LARGE SCALE GENOMIC DNA]</scope>
    <source>
        <strain evidence="5">DSM 100886 HEG_-6_39</strain>
    </source>
</reference>
<dbReference type="Gene3D" id="2.20.25.10">
    <property type="match status" value="1"/>
</dbReference>
<accession>A0A143PPP1</accession>
<dbReference type="RefSeq" id="WP_110171512.1">
    <property type="nucleotide sequence ID" value="NZ_CP015136.1"/>
</dbReference>
<protein>
    <submittedName>
        <fullName evidence="4">Transcriptional regulatory protein YpdB</fullName>
    </submittedName>
</protein>
<dbReference type="EMBL" id="CP015136">
    <property type="protein sequence ID" value="AMY09794.1"/>
    <property type="molecule type" value="Genomic_DNA"/>
</dbReference>
<name>A0A143PPP1_LUTPR</name>
<dbReference type="Proteomes" id="UP000076079">
    <property type="component" value="Chromosome"/>
</dbReference>
<evidence type="ECO:0000256" key="1">
    <source>
        <dbReference type="PROSITE-ProRule" id="PRU00169"/>
    </source>
</evidence>
<keyword evidence="5" id="KW-1185">Reference proteome</keyword>
<dbReference type="PANTHER" id="PTHR37299">
    <property type="entry name" value="TRANSCRIPTIONAL REGULATOR-RELATED"/>
    <property type="match status" value="1"/>
</dbReference>
<dbReference type="Gene3D" id="3.40.50.2300">
    <property type="match status" value="1"/>
</dbReference>
<dbReference type="SMART" id="SM00850">
    <property type="entry name" value="LytTR"/>
    <property type="match status" value="1"/>
</dbReference>
<dbReference type="STRING" id="1855912.LuPra_03020"/>
<dbReference type="InterPro" id="IPR007492">
    <property type="entry name" value="LytTR_DNA-bd_dom"/>
</dbReference>
<reference evidence="4 5" key="1">
    <citation type="journal article" date="2016" name="Genome Announc.">
        <title>First Complete Genome Sequence of a Subdivision 6 Acidobacterium Strain.</title>
        <authorList>
            <person name="Huang S."/>
            <person name="Vieira S."/>
            <person name="Bunk B."/>
            <person name="Riedel T."/>
            <person name="Sproer C."/>
            <person name="Overmann J."/>
        </authorList>
    </citation>
    <scope>NUCLEOTIDE SEQUENCE [LARGE SCALE GENOMIC DNA]</scope>
    <source>
        <strain evidence="5">DSM 100886 HEG_-6_39</strain>
    </source>
</reference>
<dbReference type="Pfam" id="PF00072">
    <property type="entry name" value="Response_reg"/>
    <property type="match status" value="1"/>
</dbReference>
<evidence type="ECO:0000313" key="5">
    <source>
        <dbReference type="Proteomes" id="UP000076079"/>
    </source>
</evidence>
<dbReference type="KEGG" id="abac:LuPra_03020"/>
<evidence type="ECO:0000313" key="4">
    <source>
        <dbReference type="EMBL" id="AMY09794.1"/>
    </source>
</evidence>
<dbReference type="AlphaFoldDB" id="A0A143PPP1"/>
<dbReference type="InterPro" id="IPR011006">
    <property type="entry name" value="CheY-like_superfamily"/>
</dbReference>
<keyword evidence="1" id="KW-0597">Phosphoprotein</keyword>
<proteinExistence type="predicted"/>
<feature type="modified residue" description="4-aspartylphosphate" evidence="1">
    <location>
        <position position="55"/>
    </location>
</feature>
<feature type="domain" description="Response regulatory" evidence="2">
    <location>
        <begin position="4"/>
        <end position="118"/>
    </location>
</feature>
<dbReference type="PROSITE" id="PS50110">
    <property type="entry name" value="RESPONSE_REGULATORY"/>
    <property type="match status" value="1"/>
</dbReference>
<dbReference type="PANTHER" id="PTHR37299:SF1">
    <property type="entry name" value="STAGE 0 SPORULATION PROTEIN A HOMOLOG"/>
    <property type="match status" value="1"/>
</dbReference>